<dbReference type="InterPro" id="IPR052539">
    <property type="entry name" value="MGD_biosynthesis_adapter"/>
</dbReference>
<name>A0A3D9HY28_9PROT</name>
<dbReference type="PANTHER" id="PTHR40072">
    <property type="entry name" value="MOLYBDOPTERIN-GUANINE DINUCLEOTIDE BIOSYNTHESIS ADAPTER PROTEIN-RELATED"/>
    <property type="match status" value="1"/>
</dbReference>
<organism evidence="2 3">
    <name type="scientific">Aestuariispira insulae</name>
    <dbReference type="NCBI Taxonomy" id="1461337"/>
    <lineage>
        <taxon>Bacteria</taxon>
        <taxon>Pseudomonadati</taxon>
        <taxon>Pseudomonadota</taxon>
        <taxon>Alphaproteobacteria</taxon>
        <taxon>Rhodospirillales</taxon>
        <taxon>Kiloniellaceae</taxon>
        <taxon>Aestuariispira</taxon>
    </lineage>
</organism>
<dbReference type="InterPro" id="IPR027417">
    <property type="entry name" value="P-loop_NTPase"/>
</dbReference>
<keyword evidence="3" id="KW-1185">Reference proteome</keyword>
<sequence length="175" mass="19001">MKVFGLAGWSGSGKTTLAVKLIQELISRGLEVSTVKHAHHNFDVDKPGKDSFEHRQAGASEVMVSSANRFALMRELRGAPEPSLEELIAVMKPVDLLLVEGFKFGSHPKLEVYRPSTGKSILAEKDPHIVAVASDEDCQVDGRPVLDLNDVPTIADFIMDHMALQAEDGNRGAAE</sequence>
<gene>
    <name evidence="2" type="ORF">DFP90_1011122</name>
</gene>
<dbReference type="Proteomes" id="UP000256845">
    <property type="component" value="Unassembled WGS sequence"/>
</dbReference>
<dbReference type="SUPFAM" id="SSF52540">
    <property type="entry name" value="P-loop containing nucleoside triphosphate hydrolases"/>
    <property type="match status" value="1"/>
</dbReference>
<proteinExistence type="predicted"/>
<dbReference type="InterPro" id="IPR004435">
    <property type="entry name" value="MobB_dom"/>
</dbReference>
<accession>A0A3D9HY28</accession>
<evidence type="ECO:0000259" key="1">
    <source>
        <dbReference type="Pfam" id="PF03205"/>
    </source>
</evidence>
<dbReference type="Gene3D" id="3.40.50.300">
    <property type="entry name" value="P-loop containing nucleotide triphosphate hydrolases"/>
    <property type="match status" value="1"/>
</dbReference>
<dbReference type="EMBL" id="QRDW01000001">
    <property type="protein sequence ID" value="RED54319.1"/>
    <property type="molecule type" value="Genomic_DNA"/>
</dbReference>
<dbReference type="GO" id="GO:0006777">
    <property type="term" value="P:Mo-molybdopterin cofactor biosynthetic process"/>
    <property type="evidence" value="ECO:0007669"/>
    <property type="project" value="InterPro"/>
</dbReference>
<comment type="caution">
    <text evidence="2">The sequence shown here is derived from an EMBL/GenBank/DDBJ whole genome shotgun (WGS) entry which is preliminary data.</text>
</comment>
<dbReference type="OrthoDB" id="9804758at2"/>
<dbReference type="RefSeq" id="WP_115935384.1">
    <property type="nucleotide sequence ID" value="NZ_QRDW01000001.1"/>
</dbReference>
<reference evidence="2 3" key="1">
    <citation type="submission" date="2018-07" db="EMBL/GenBank/DDBJ databases">
        <title>Genomic Encyclopedia of Type Strains, Phase III (KMG-III): the genomes of soil and plant-associated and newly described type strains.</title>
        <authorList>
            <person name="Whitman W."/>
        </authorList>
    </citation>
    <scope>NUCLEOTIDE SEQUENCE [LARGE SCALE GENOMIC DNA]</scope>
    <source>
        <strain evidence="2 3">CECT 8488</strain>
    </source>
</reference>
<evidence type="ECO:0000313" key="3">
    <source>
        <dbReference type="Proteomes" id="UP000256845"/>
    </source>
</evidence>
<dbReference type="GO" id="GO:0005525">
    <property type="term" value="F:GTP binding"/>
    <property type="evidence" value="ECO:0007669"/>
    <property type="project" value="InterPro"/>
</dbReference>
<dbReference type="Pfam" id="PF03205">
    <property type="entry name" value="MobB"/>
    <property type="match status" value="1"/>
</dbReference>
<evidence type="ECO:0000313" key="2">
    <source>
        <dbReference type="EMBL" id="RED54319.1"/>
    </source>
</evidence>
<feature type="domain" description="Molybdopterin-guanine dinucleotide biosynthesis protein B (MobB)" evidence="1">
    <location>
        <begin position="3"/>
        <end position="135"/>
    </location>
</feature>
<dbReference type="CDD" id="cd03116">
    <property type="entry name" value="MobB"/>
    <property type="match status" value="1"/>
</dbReference>
<dbReference type="NCBIfam" id="TIGR00176">
    <property type="entry name" value="mobB"/>
    <property type="match status" value="1"/>
</dbReference>
<dbReference type="AlphaFoldDB" id="A0A3D9HY28"/>
<protein>
    <submittedName>
        <fullName evidence="2">Molybdopterin guanine dinucleotide biosynthesis accessory protein MobB</fullName>
    </submittedName>
</protein>
<dbReference type="PANTHER" id="PTHR40072:SF1">
    <property type="entry name" value="MOLYBDOPTERIN-GUANINE DINUCLEOTIDE BIOSYNTHESIS ADAPTER PROTEIN"/>
    <property type="match status" value="1"/>
</dbReference>